<dbReference type="InterPro" id="IPR050237">
    <property type="entry name" value="ATP-dep_AMP-bd_enzyme"/>
</dbReference>
<dbReference type="SUPFAM" id="SSF56801">
    <property type="entry name" value="Acetyl-CoA synthetase-like"/>
    <property type="match status" value="1"/>
</dbReference>
<dbReference type="PANTHER" id="PTHR43767:SF9">
    <property type="entry name" value="LONG-CHAIN-FATTY-ACID--COA LIGASE"/>
    <property type="match status" value="1"/>
</dbReference>
<protein>
    <submittedName>
        <fullName evidence="3">Long-chain acyl-CoA synthetase</fullName>
        <ecNumber evidence="3">6.2.1.3</ecNumber>
    </submittedName>
</protein>
<dbReference type="Gene3D" id="3.40.50.12780">
    <property type="entry name" value="N-terminal domain of ligase-like"/>
    <property type="match status" value="1"/>
</dbReference>
<accession>A0ABX2RBP5</accession>
<organism evidence="3 4">
    <name type="scientific">Carboxydothermus ferrireducens DSM 11255</name>
    <dbReference type="NCBI Taxonomy" id="1119529"/>
    <lineage>
        <taxon>Bacteria</taxon>
        <taxon>Bacillati</taxon>
        <taxon>Bacillota</taxon>
        <taxon>Clostridia</taxon>
        <taxon>Thermoanaerobacterales</taxon>
        <taxon>Thermoanaerobacteraceae</taxon>
        <taxon>Carboxydothermus</taxon>
    </lineage>
</organism>
<dbReference type="Proteomes" id="UP000604066">
    <property type="component" value="Unassembled WGS sequence"/>
</dbReference>
<dbReference type="PROSITE" id="PS00455">
    <property type="entry name" value="AMP_BINDING"/>
    <property type="match status" value="1"/>
</dbReference>
<evidence type="ECO:0000313" key="4">
    <source>
        <dbReference type="Proteomes" id="UP000604066"/>
    </source>
</evidence>
<evidence type="ECO:0000313" key="3">
    <source>
        <dbReference type="EMBL" id="NYE58440.1"/>
    </source>
</evidence>
<dbReference type="EMBL" id="JACCBS010000003">
    <property type="protein sequence ID" value="NYE58440.1"/>
    <property type="molecule type" value="Genomic_DNA"/>
</dbReference>
<dbReference type="PANTHER" id="PTHR43767">
    <property type="entry name" value="LONG-CHAIN-FATTY-ACID--COA LIGASE"/>
    <property type="match status" value="1"/>
</dbReference>
<sequence>MAAENTAMPWLKHYVKGVRPHIDYPEKTLPELLWETIEKYPGIIATIFLGEKMTYKEFGEKVKRLTRALSQIGIKKGDRVAIMLPNSPQFVMSYFAILSLGGIVVQLNPMYVEREIEYYLNDSGAETIILLDVLYPRARAVKGNTSLKNIIVVNIPQLGTYPGEFGPEVYHFNDLVLNSEPDVPEVAVSPDDVAVLQYTGGTTGVSKGAMLTHKNLVANAYQVREFSHRLFVPGQERILIALPLFHVYGMTTGMNLATCFGGTMILVPRFEAGLILEHIDLYRPTAFPGAPTMYIALLNHPDLTRYDLKSIYVCVSGSAPLPVEVQTKFEEITGAIVVEGYGLSEASPVTHLNPIGGLRKIGSIGVPYPDTLAKIVDLETGEDLPPGEIGELVVKGPQVMKGYWNRPEETAQVLKDGWLYTGDIARMDEDGFFYIVDRKKDMIIASGYNIYPREVEEVLYQHPKVKEAVVVGVPDAYRGETVKAYIVVKDGETLTEQEVIDFCNARLARYKVPRLVEFRSELPKTAVGKVLRRLLREEELKKHGGEKS</sequence>
<dbReference type="InterPro" id="IPR000873">
    <property type="entry name" value="AMP-dep_synth/lig_dom"/>
</dbReference>
<dbReference type="InterPro" id="IPR045851">
    <property type="entry name" value="AMP-bd_C_sf"/>
</dbReference>
<proteinExistence type="predicted"/>
<dbReference type="InterPro" id="IPR042099">
    <property type="entry name" value="ANL_N_sf"/>
</dbReference>
<reference evidence="3 4" key="1">
    <citation type="submission" date="2020-07" db="EMBL/GenBank/DDBJ databases">
        <title>Genomic Encyclopedia of Type Strains, Phase III (KMG-III): the genomes of soil and plant-associated and newly described type strains.</title>
        <authorList>
            <person name="Whitman W."/>
        </authorList>
    </citation>
    <scope>NUCLEOTIDE SEQUENCE [LARGE SCALE GENOMIC DNA]</scope>
    <source>
        <strain evidence="3 4">DSM 11255</strain>
    </source>
</reference>
<evidence type="ECO:0000259" key="1">
    <source>
        <dbReference type="Pfam" id="PF00501"/>
    </source>
</evidence>
<dbReference type="Pfam" id="PF00501">
    <property type="entry name" value="AMP-binding"/>
    <property type="match status" value="1"/>
</dbReference>
<dbReference type="GO" id="GO:0004467">
    <property type="term" value="F:long-chain fatty acid-CoA ligase activity"/>
    <property type="evidence" value="ECO:0007669"/>
    <property type="project" value="UniProtKB-EC"/>
</dbReference>
<dbReference type="NCBIfam" id="NF004837">
    <property type="entry name" value="PRK06187.1"/>
    <property type="match status" value="1"/>
</dbReference>
<gene>
    <name evidence="3" type="ORF">HDG70_002191</name>
</gene>
<dbReference type="InterPro" id="IPR020845">
    <property type="entry name" value="AMP-binding_CS"/>
</dbReference>
<dbReference type="EC" id="6.2.1.3" evidence="3"/>
<keyword evidence="3" id="KW-0436">Ligase</keyword>
<dbReference type="CDD" id="cd05936">
    <property type="entry name" value="FC-FACS_FadD_like"/>
    <property type="match status" value="1"/>
</dbReference>
<keyword evidence="4" id="KW-1185">Reference proteome</keyword>
<dbReference type="Gene3D" id="3.30.300.30">
    <property type="match status" value="1"/>
</dbReference>
<feature type="domain" description="AMP-binding enzyme C-terminal" evidence="2">
    <location>
        <begin position="454"/>
        <end position="529"/>
    </location>
</feature>
<dbReference type="RefSeq" id="WP_028052184.1">
    <property type="nucleotide sequence ID" value="NZ_ATYG01000016.1"/>
</dbReference>
<feature type="domain" description="AMP-dependent synthetase/ligase" evidence="1">
    <location>
        <begin position="34"/>
        <end position="404"/>
    </location>
</feature>
<name>A0ABX2RBP5_9THEO</name>
<dbReference type="InterPro" id="IPR025110">
    <property type="entry name" value="AMP-bd_C"/>
</dbReference>
<dbReference type="Pfam" id="PF13193">
    <property type="entry name" value="AMP-binding_C"/>
    <property type="match status" value="1"/>
</dbReference>
<comment type="caution">
    <text evidence="3">The sequence shown here is derived from an EMBL/GenBank/DDBJ whole genome shotgun (WGS) entry which is preliminary data.</text>
</comment>
<evidence type="ECO:0000259" key="2">
    <source>
        <dbReference type="Pfam" id="PF13193"/>
    </source>
</evidence>